<reference evidence="3" key="1">
    <citation type="journal article" date="2019" name="Int. J. Syst. Evol. Microbiol.">
        <title>The Global Catalogue of Microorganisms (GCM) 10K type strain sequencing project: providing services to taxonomists for standard genome sequencing and annotation.</title>
        <authorList>
            <consortium name="The Broad Institute Genomics Platform"/>
            <consortium name="The Broad Institute Genome Sequencing Center for Infectious Disease"/>
            <person name="Wu L."/>
            <person name="Ma J."/>
        </authorList>
    </citation>
    <scope>NUCLEOTIDE SEQUENCE [LARGE SCALE GENOMIC DNA]</scope>
    <source>
        <strain evidence="3">KCTC 62192</strain>
    </source>
</reference>
<evidence type="ECO:0000259" key="1">
    <source>
        <dbReference type="Pfam" id="PF01575"/>
    </source>
</evidence>
<proteinExistence type="predicted"/>
<dbReference type="SUPFAM" id="SSF54637">
    <property type="entry name" value="Thioesterase/thiol ester dehydrase-isomerase"/>
    <property type="match status" value="1"/>
</dbReference>
<gene>
    <name evidence="2" type="ORF">ACFOES_04130</name>
</gene>
<organism evidence="2 3">
    <name type="scientific">Acidimangrovimonas pyrenivorans</name>
    <dbReference type="NCBI Taxonomy" id="2030798"/>
    <lineage>
        <taxon>Bacteria</taxon>
        <taxon>Pseudomonadati</taxon>
        <taxon>Pseudomonadota</taxon>
        <taxon>Alphaproteobacteria</taxon>
        <taxon>Rhodobacterales</taxon>
        <taxon>Paracoccaceae</taxon>
        <taxon>Acidimangrovimonas</taxon>
    </lineage>
</organism>
<sequence length="161" mass="17519">MSESAVVELTPAELAGKVGQELGVSRWFTVDQARIDAFAEVSEDHQFIHVDPARAAAETPFGGTIAHGFLTLSLLSAMAYDAQPQLKGIRMSVNYGFDRVRFLSPVPAGARIRGRFTLKSAEERVPGEVTVCWSVVVEIEGQEKPALAADWLGRRYLEGTA</sequence>
<dbReference type="RefSeq" id="WP_377831910.1">
    <property type="nucleotide sequence ID" value="NZ_JBHRSK010000004.1"/>
</dbReference>
<dbReference type="Gene3D" id="3.10.129.10">
    <property type="entry name" value="Hotdog Thioesterase"/>
    <property type="match status" value="1"/>
</dbReference>
<protein>
    <submittedName>
        <fullName evidence="2">MaoC family dehydratase</fullName>
    </submittedName>
</protein>
<name>A0ABV7ADR7_9RHOB</name>
<evidence type="ECO:0000313" key="2">
    <source>
        <dbReference type="EMBL" id="MFC2967273.1"/>
    </source>
</evidence>
<dbReference type="CDD" id="cd03450">
    <property type="entry name" value="NodN"/>
    <property type="match status" value="1"/>
</dbReference>
<evidence type="ECO:0000313" key="3">
    <source>
        <dbReference type="Proteomes" id="UP001595443"/>
    </source>
</evidence>
<keyword evidence="3" id="KW-1185">Reference proteome</keyword>
<accession>A0ABV7ADR7</accession>
<dbReference type="Pfam" id="PF01575">
    <property type="entry name" value="MaoC_dehydratas"/>
    <property type="match status" value="1"/>
</dbReference>
<dbReference type="Proteomes" id="UP001595443">
    <property type="component" value="Unassembled WGS sequence"/>
</dbReference>
<dbReference type="PANTHER" id="PTHR42993">
    <property type="entry name" value="MAOC-LIKE DEHYDRATASE DOMAIN-CONTAINING PROTEIN"/>
    <property type="match status" value="1"/>
</dbReference>
<dbReference type="EMBL" id="JBHRSK010000004">
    <property type="protein sequence ID" value="MFC2967273.1"/>
    <property type="molecule type" value="Genomic_DNA"/>
</dbReference>
<dbReference type="InterPro" id="IPR002539">
    <property type="entry name" value="MaoC-like_dom"/>
</dbReference>
<dbReference type="InterPro" id="IPR029069">
    <property type="entry name" value="HotDog_dom_sf"/>
</dbReference>
<dbReference type="InterPro" id="IPR039375">
    <property type="entry name" value="NodN-like"/>
</dbReference>
<feature type="domain" description="MaoC-like" evidence="1">
    <location>
        <begin position="17"/>
        <end position="122"/>
    </location>
</feature>
<comment type="caution">
    <text evidence="2">The sequence shown here is derived from an EMBL/GenBank/DDBJ whole genome shotgun (WGS) entry which is preliminary data.</text>
</comment>
<dbReference type="PANTHER" id="PTHR42993:SF1">
    <property type="entry name" value="MAOC-LIKE DEHYDRATASE DOMAIN-CONTAINING PROTEIN"/>
    <property type="match status" value="1"/>
</dbReference>